<organism evidence="3 4">
    <name type="scientific">Tilletia walkeri</name>
    <dbReference type="NCBI Taxonomy" id="117179"/>
    <lineage>
        <taxon>Eukaryota</taxon>
        <taxon>Fungi</taxon>
        <taxon>Dikarya</taxon>
        <taxon>Basidiomycota</taxon>
        <taxon>Ustilaginomycotina</taxon>
        <taxon>Exobasidiomycetes</taxon>
        <taxon>Tilletiales</taxon>
        <taxon>Tilletiaceae</taxon>
        <taxon>Tilletia</taxon>
    </lineage>
</organism>
<feature type="compositionally biased region" description="Basic and acidic residues" evidence="1">
    <location>
        <begin position="1492"/>
        <end position="1513"/>
    </location>
</feature>
<dbReference type="GO" id="GO:0008278">
    <property type="term" value="C:cohesin complex"/>
    <property type="evidence" value="ECO:0007669"/>
    <property type="project" value="TreeGrafter"/>
</dbReference>
<evidence type="ECO:0000313" key="3">
    <source>
        <dbReference type="EMBL" id="KAE8267155.1"/>
    </source>
</evidence>
<feature type="compositionally biased region" description="Basic and acidic residues" evidence="1">
    <location>
        <begin position="1402"/>
        <end position="1413"/>
    </location>
</feature>
<dbReference type="GO" id="GO:0005634">
    <property type="term" value="C:nucleus"/>
    <property type="evidence" value="ECO:0007669"/>
    <property type="project" value="TreeGrafter"/>
</dbReference>
<dbReference type="Gene3D" id="1.25.10.10">
    <property type="entry name" value="Leucine-rich Repeat Variant"/>
    <property type="match status" value="1"/>
</dbReference>
<feature type="compositionally biased region" description="Low complexity" evidence="1">
    <location>
        <begin position="174"/>
        <end position="191"/>
    </location>
</feature>
<feature type="compositionally biased region" description="Gly residues" evidence="1">
    <location>
        <begin position="216"/>
        <end position="225"/>
    </location>
</feature>
<reference evidence="3" key="2">
    <citation type="journal article" date="2019" name="IMA Fungus">
        <title>Genome sequencing and comparison of five Tilletia species to identify candidate genes for the detection of regulated species infecting wheat.</title>
        <authorList>
            <person name="Nguyen H.D.T."/>
            <person name="Sultana T."/>
            <person name="Kesanakurti P."/>
            <person name="Hambleton S."/>
        </authorList>
    </citation>
    <scope>NUCLEOTIDE SEQUENCE</scope>
    <source>
        <strain evidence="3">DAOMC 236422</strain>
    </source>
</reference>
<feature type="region of interest" description="Disordered" evidence="1">
    <location>
        <begin position="20"/>
        <end position="230"/>
    </location>
</feature>
<dbReference type="Pfam" id="PF21581">
    <property type="entry name" value="SCD"/>
    <property type="match status" value="1"/>
</dbReference>
<feature type="region of interest" description="Disordered" evidence="1">
    <location>
        <begin position="1097"/>
        <end position="1153"/>
    </location>
</feature>
<dbReference type="PROSITE" id="PS51425">
    <property type="entry name" value="SCD"/>
    <property type="match status" value="1"/>
</dbReference>
<dbReference type="SUPFAM" id="SSF48371">
    <property type="entry name" value="ARM repeat"/>
    <property type="match status" value="1"/>
</dbReference>
<feature type="compositionally biased region" description="Low complexity" evidence="1">
    <location>
        <begin position="52"/>
        <end position="73"/>
    </location>
</feature>
<dbReference type="EMBL" id="LWDG02000253">
    <property type="protein sequence ID" value="KAE8267155.1"/>
    <property type="molecule type" value="Genomic_DNA"/>
</dbReference>
<evidence type="ECO:0000256" key="1">
    <source>
        <dbReference type="SAM" id="MobiDB-lite"/>
    </source>
</evidence>
<dbReference type="GO" id="GO:0007062">
    <property type="term" value="P:sister chromatid cohesion"/>
    <property type="evidence" value="ECO:0007669"/>
    <property type="project" value="UniProtKB-ARBA"/>
</dbReference>
<dbReference type="Pfam" id="PF08514">
    <property type="entry name" value="STAG"/>
    <property type="match status" value="1"/>
</dbReference>
<dbReference type="GO" id="GO:0003682">
    <property type="term" value="F:chromatin binding"/>
    <property type="evidence" value="ECO:0007669"/>
    <property type="project" value="TreeGrafter"/>
</dbReference>
<feature type="compositionally biased region" description="Low complexity" evidence="1">
    <location>
        <begin position="1518"/>
        <end position="1531"/>
    </location>
</feature>
<feature type="compositionally biased region" description="Polar residues" evidence="1">
    <location>
        <begin position="100"/>
        <end position="116"/>
    </location>
</feature>
<feature type="compositionally biased region" description="Low complexity" evidence="1">
    <location>
        <begin position="1374"/>
        <end position="1387"/>
    </location>
</feature>
<evidence type="ECO:0000259" key="2">
    <source>
        <dbReference type="PROSITE" id="PS51425"/>
    </source>
</evidence>
<keyword evidence="4" id="KW-1185">Reference proteome</keyword>
<dbReference type="PANTHER" id="PTHR11199">
    <property type="entry name" value="STROMAL ANTIGEN"/>
    <property type="match status" value="1"/>
</dbReference>
<comment type="caution">
    <text evidence="3">The sequence shown here is derived from an EMBL/GenBank/DDBJ whole genome shotgun (WGS) entry which is preliminary data.</text>
</comment>
<feature type="compositionally biased region" description="Basic residues" evidence="1">
    <location>
        <begin position="1431"/>
        <end position="1441"/>
    </location>
</feature>
<dbReference type="PANTHER" id="PTHR11199:SF0">
    <property type="entry name" value="LD34181P-RELATED"/>
    <property type="match status" value="1"/>
</dbReference>
<name>A0A8X7N7F6_9BASI</name>
<feature type="domain" description="SCD" evidence="2">
    <location>
        <begin position="456"/>
        <end position="541"/>
    </location>
</feature>
<dbReference type="InterPro" id="IPR056396">
    <property type="entry name" value="HEAT_SCC3-SA"/>
</dbReference>
<feature type="region of interest" description="Disordered" evidence="1">
    <location>
        <begin position="614"/>
        <end position="634"/>
    </location>
</feature>
<dbReference type="InterPro" id="IPR016024">
    <property type="entry name" value="ARM-type_fold"/>
</dbReference>
<dbReference type="InterPro" id="IPR011989">
    <property type="entry name" value="ARM-like"/>
</dbReference>
<proteinExistence type="predicted"/>
<accession>A0A8X7N7F6</accession>
<dbReference type="GO" id="GO:0000785">
    <property type="term" value="C:chromatin"/>
    <property type="evidence" value="ECO:0007669"/>
    <property type="project" value="TreeGrafter"/>
</dbReference>
<dbReference type="InterPro" id="IPR013721">
    <property type="entry name" value="STAG"/>
</dbReference>
<gene>
    <name evidence="3" type="ORF">A4X09_0g5195</name>
</gene>
<dbReference type="InterPro" id="IPR039662">
    <property type="entry name" value="Cohesin_Scc3/SA"/>
</dbReference>
<feature type="compositionally biased region" description="Acidic residues" evidence="1">
    <location>
        <begin position="87"/>
        <end position="97"/>
    </location>
</feature>
<feature type="compositionally biased region" description="Acidic residues" evidence="1">
    <location>
        <begin position="1414"/>
        <end position="1423"/>
    </location>
</feature>
<sequence length="1539" mass="166442">MRKDTTAAAATLAATLAADTGDMDAIASRRPKRKAAEVAAADLSESGKKSRSTSGASARTTTTRSSSTSQPRRAPSRTRRSATRADSDEEEDQDDAEGNSVENSPALKSSRKQSASAMRGRANQRAKKTSPRQDASSDKDGEDEDEFTSSSEGSGNDDEADVDFGKAGKKGRKSAASTGKKAPAATAPTVPKKAKETRKNAAASRAQPSVSSKGRVGAGGAGRQGSGAKVMARNKEDLPIKDDNILFNAVKDPDSALDTTAEDWVAMYHDAPATALTQLVTLLLRSAASNSEVEEDAVLEADEVVSRVEELQDAAKKESMPSYPIVTKAPEFKRFRQSLSELLGHLIASAHESEALFDDAFFDTFKTWIIAMSSSSLRAFRHTATLFALFLISSLNDALVQVRNALAAAVRQRDAERKKGRSDKARLRDMEKKVQEQKDFEAIVKSDKEDLFSSVFVHRYRDADLSIRCDCVAELGLWMKKYSDQYMSGTYFTYLGWVLSDAEAPVRLAAIQTMGGLYGKTSLPGPLRHFTDRFKGRMMDMAVGETDVGVRCATFSVLAAIDRHVSDDDENGTILDDSQRDILGVQLFDVEAKIRKACAPFVSTILEGLVEAGMTSRREDEDESDSIDAEERQEKLDSEEAKLRFKFLGEILVKYGKVLDEHLSSANENWSGMTEDDVVNQVVLNGDAARQGRIGLAIKSLWEVNDSIHDVRPLVEILNLDHSYVDGAEASGSAGADSLPPAPAHLKLTAPEETVLIEVLVTLLRKIRDNFDVNSEQGEEHLTEMTRVIVEALSRLFAKYKTDATRITEILLIPQIIKLDEYLELSGMAAFGALWDDISDQFVRHVEPALLENAMSSMRSLNAAKGFGETNTAKLSGLQEQLLSSLRGAAQDLDVEQDALTERQIHSFSACVLRLRVLASAFDNVQVMESDDGGKLSTGWELALALASRGRIGTDRGAESGMVQDALSNLCWYLVWKAHELRAAVVSGAMQQSALESYIEKRKVVVGLMSELVGAAPSAGIAVNVQRVAFEQLVRLHILFVPRNPTVSEDEDVAAKAQLASTLELVCGSELQKRCGKFVENEIWRFGFSLGEEMQAHKAKHTGKDDPASSSVGDNSSMRDADSSDVEDDDAPKKKSGAESQNSKKSGNLPPFQPSRALLKRELEFGTVIAALVSGLRLGVFDIKLAGMLLKHHGRLGLVFDSCLKILVDVLREAALKFGFANDVCSMALRALQESFDFYIAEGKKGTDSNFLALSRAVSSVLVLRGPHLTILRAVSSSALIQLHVDGIKYAVQKAKDGADEDIEITTKRAPGFFRGLLYMMASMQARDALKIKTEMDKLIRETKVDTSFKVWDPQRTYEKRLVGIVAKSKEAKTAGSGKAASGAKRAGTVEGDENAAPSSEAGRDEASNGDRDADGDEDEEMRDAEGARSSRPRPRPRAPKRSAGDVDLDDEDGPGLGPGSSPSDRRSVGGSSAFGAGAGPLSILADDDEQDGSRNGRESDGDGEDGSSKAGKENGGSPSSQSTVSLSQVPGRKRVRRV</sequence>
<feature type="region of interest" description="Disordered" evidence="1">
    <location>
        <begin position="1369"/>
        <end position="1539"/>
    </location>
</feature>
<dbReference type="InterPro" id="IPR020839">
    <property type="entry name" value="SCD"/>
</dbReference>
<protein>
    <recommendedName>
        <fullName evidence="2">SCD domain-containing protein</fullName>
    </recommendedName>
</protein>
<dbReference type="Proteomes" id="UP000078113">
    <property type="component" value="Unassembled WGS sequence"/>
</dbReference>
<evidence type="ECO:0000313" key="4">
    <source>
        <dbReference type="Proteomes" id="UP000078113"/>
    </source>
</evidence>
<dbReference type="Pfam" id="PF24571">
    <property type="entry name" value="HEAT_SCC3-SA"/>
    <property type="match status" value="1"/>
</dbReference>
<reference evidence="3" key="1">
    <citation type="submission" date="2016-04" db="EMBL/GenBank/DDBJ databases">
        <authorList>
            <person name="Nguyen H.D."/>
            <person name="Samba Siva P."/>
            <person name="Cullis J."/>
            <person name="Levesque C.A."/>
            <person name="Hambleton S."/>
        </authorList>
    </citation>
    <scope>NUCLEOTIDE SEQUENCE</scope>
    <source>
        <strain evidence="3">DAOMC 236422</strain>
    </source>
</reference>